<dbReference type="Pfam" id="PF13578">
    <property type="entry name" value="Methyltransf_24"/>
    <property type="match status" value="1"/>
</dbReference>
<keyword evidence="4" id="KW-1185">Reference proteome</keyword>
<protein>
    <recommendedName>
        <fullName evidence="5">Class I SAM-dependent methyltransferase</fullName>
    </recommendedName>
</protein>
<evidence type="ECO:0000313" key="4">
    <source>
        <dbReference type="Proteomes" id="UP000603904"/>
    </source>
</evidence>
<evidence type="ECO:0000256" key="1">
    <source>
        <dbReference type="ARBA" id="ARBA00022603"/>
    </source>
</evidence>
<dbReference type="SUPFAM" id="SSF53335">
    <property type="entry name" value="S-adenosyl-L-methionine-dependent methyltransferases"/>
    <property type="match status" value="1"/>
</dbReference>
<accession>A0ABQ4FZZ8</accession>
<comment type="caution">
    <text evidence="3">The sequence shown here is derived from an EMBL/GenBank/DDBJ whole genome shotgun (WGS) entry which is preliminary data.</text>
</comment>
<evidence type="ECO:0000256" key="2">
    <source>
        <dbReference type="ARBA" id="ARBA00022679"/>
    </source>
</evidence>
<dbReference type="EMBL" id="BOOC01000013">
    <property type="protein sequence ID" value="GIH40399.1"/>
    <property type="molecule type" value="Genomic_DNA"/>
</dbReference>
<dbReference type="Proteomes" id="UP000603904">
    <property type="component" value="Unassembled WGS sequence"/>
</dbReference>
<gene>
    <name evidence="3" type="ORF">Mco01_33990</name>
</gene>
<evidence type="ECO:0008006" key="5">
    <source>
        <dbReference type="Google" id="ProtNLM"/>
    </source>
</evidence>
<evidence type="ECO:0000313" key="3">
    <source>
        <dbReference type="EMBL" id="GIH40399.1"/>
    </source>
</evidence>
<name>A0ABQ4FZZ8_9ACTN</name>
<keyword evidence="1" id="KW-0489">Methyltransferase</keyword>
<keyword evidence="2" id="KW-0808">Transferase</keyword>
<dbReference type="Gene3D" id="3.40.50.150">
    <property type="entry name" value="Vaccinia Virus protein VP39"/>
    <property type="match status" value="1"/>
</dbReference>
<proteinExistence type="predicted"/>
<dbReference type="InterPro" id="IPR029063">
    <property type="entry name" value="SAM-dependent_MTases_sf"/>
</dbReference>
<reference evidence="3 4" key="1">
    <citation type="submission" date="2021-01" db="EMBL/GenBank/DDBJ databases">
        <title>Whole genome shotgun sequence of Microbispora corallina NBRC 16416.</title>
        <authorList>
            <person name="Komaki H."/>
            <person name="Tamura T."/>
        </authorList>
    </citation>
    <scope>NUCLEOTIDE SEQUENCE [LARGE SCALE GENOMIC DNA]</scope>
    <source>
        <strain evidence="3 4">NBRC 16416</strain>
    </source>
</reference>
<organism evidence="3 4">
    <name type="scientific">Microbispora corallina</name>
    <dbReference type="NCBI Taxonomy" id="83302"/>
    <lineage>
        <taxon>Bacteria</taxon>
        <taxon>Bacillati</taxon>
        <taxon>Actinomycetota</taxon>
        <taxon>Actinomycetes</taxon>
        <taxon>Streptosporangiales</taxon>
        <taxon>Streptosporangiaceae</taxon>
        <taxon>Microbispora</taxon>
    </lineage>
</organism>
<dbReference type="PANTHER" id="PTHR40048">
    <property type="entry name" value="RHAMNOSYL O-METHYLTRANSFERASE"/>
    <property type="match status" value="1"/>
</dbReference>
<dbReference type="PANTHER" id="PTHR40048:SF1">
    <property type="entry name" value="RHAMNOSYL O-METHYLTRANSFERASE"/>
    <property type="match status" value="1"/>
</dbReference>
<sequence length="220" mass="23830">MAATMPEMPEDLRRHAERARGFMPPGEGAALFEIACEYGPRGPICEIGTYCGKSAVYLGAAARRTGSVVFTVDHHRGSEEIQPGWEHHDPDLMDPRLGRMDSLPFFRRTIAEAGLEDEVVAVVGASATVARHWATPLAMLFIDGGHSEEPVTADYEGWAPHLMEGGALVFHDIYPDPADGGQAPYRVYRRALGSGAFTEARAVGSLRLLVRTAAPFTPIS</sequence>